<dbReference type="GO" id="GO:0005975">
    <property type="term" value="P:carbohydrate metabolic process"/>
    <property type="evidence" value="ECO:0007669"/>
    <property type="project" value="InterPro"/>
</dbReference>
<dbReference type="PANTHER" id="PTHR11728:SF1">
    <property type="entry name" value="GLYCEROL-3-PHOSPHATE DEHYDROGENASE [NAD(+)] 2, CHLOROPLASTIC"/>
    <property type="match status" value="1"/>
</dbReference>
<evidence type="ECO:0000256" key="1">
    <source>
        <dbReference type="ARBA" id="ARBA00011009"/>
    </source>
</evidence>
<dbReference type="InterPro" id="IPR006168">
    <property type="entry name" value="G3P_DH_NAD-dep"/>
</dbReference>
<dbReference type="PRINTS" id="PR00077">
    <property type="entry name" value="GPDHDRGNASE"/>
</dbReference>
<dbReference type="AlphaFoldDB" id="A0A3B0VTC4"/>
<dbReference type="SUPFAM" id="SSF51735">
    <property type="entry name" value="NAD(P)-binding Rossmann-fold domains"/>
    <property type="match status" value="1"/>
</dbReference>
<dbReference type="InterPro" id="IPR011128">
    <property type="entry name" value="G3P_DH_NAD-dep_N"/>
</dbReference>
<comment type="similarity">
    <text evidence="1">Belongs to the NAD-dependent glycerol-3-phosphate dehydrogenase family.</text>
</comment>
<evidence type="ECO:0000259" key="5">
    <source>
        <dbReference type="Pfam" id="PF07479"/>
    </source>
</evidence>
<dbReference type="Pfam" id="PF01210">
    <property type="entry name" value="NAD_Gly3P_dh_N"/>
    <property type="match status" value="1"/>
</dbReference>
<keyword evidence="3" id="KW-0520">NAD</keyword>
<evidence type="ECO:0000259" key="4">
    <source>
        <dbReference type="Pfam" id="PF01210"/>
    </source>
</evidence>
<feature type="domain" description="Glycerol-3-phosphate dehydrogenase NAD-dependent C-terminal" evidence="5">
    <location>
        <begin position="188"/>
        <end position="328"/>
    </location>
</feature>
<evidence type="ECO:0000256" key="3">
    <source>
        <dbReference type="ARBA" id="ARBA00023027"/>
    </source>
</evidence>
<dbReference type="SUPFAM" id="SSF48179">
    <property type="entry name" value="6-phosphogluconate dehydrogenase C-terminal domain-like"/>
    <property type="match status" value="1"/>
</dbReference>
<dbReference type="Pfam" id="PF07479">
    <property type="entry name" value="NAD_Gly3P_dh_C"/>
    <property type="match status" value="1"/>
</dbReference>
<dbReference type="FunFam" id="1.10.1040.10:FF:000001">
    <property type="entry name" value="Glycerol-3-phosphate dehydrogenase [NAD(P)+]"/>
    <property type="match status" value="1"/>
</dbReference>
<dbReference type="PIRSF" id="PIRSF000114">
    <property type="entry name" value="Glycerol-3-P_dh"/>
    <property type="match status" value="1"/>
</dbReference>
<dbReference type="HAMAP" id="MF_00394">
    <property type="entry name" value="NAD_Glyc3P_dehydrog"/>
    <property type="match status" value="1"/>
</dbReference>
<accession>A0A3B0VTC4</accession>
<sequence>MNHKIRCSAVIGAGSWGTALAKLLGDKGEKVHLWGHDPEHITSLALSRENKKYLPRARLPATVRPTADLEAAVQDAQCVVMVVPSHAFRGVFARLVPHLQADTLLVSAVKGIENSTLQTMTQVMQDTIDRQKVARHLYLGVLSGPSFATEVAVGQPTAVTVAFADKDAAHAVQRLFSTSFFRTYSSTDIIGLEISAAMKNVVAIAAGICDGLGYGLNTRAALITRGLAEITRLGVRLGALPLTFSGLGGLGDLVLTCTGNLSRNRTVGLKLGQGQTLDQALAGMTMVAEGVKTTRSCYNLARRNSVEMPILEQVYQVLYEGRDCRLAVQELLRRSLKDEMA</sequence>
<dbReference type="GO" id="GO:0005829">
    <property type="term" value="C:cytosol"/>
    <property type="evidence" value="ECO:0007669"/>
    <property type="project" value="TreeGrafter"/>
</dbReference>
<dbReference type="InterPro" id="IPR036291">
    <property type="entry name" value="NAD(P)-bd_dom_sf"/>
</dbReference>
<dbReference type="EC" id="1.1.1.94" evidence="6"/>
<dbReference type="InterPro" id="IPR013328">
    <property type="entry name" value="6PGD_dom2"/>
</dbReference>
<organism evidence="6">
    <name type="scientific">hydrothermal vent metagenome</name>
    <dbReference type="NCBI Taxonomy" id="652676"/>
    <lineage>
        <taxon>unclassified sequences</taxon>
        <taxon>metagenomes</taxon>
        <taxon>ecological metagenomes</taxon>
    </lineage>
</organism>
<dbReference type="PANTHER" id="PTHR11728">
    <property type="entry name" value="GLYCEROL-3-PHOSPHATE DEHYDROGENASE"/>
    <property type="match status" value="1"/>
</dbReference>
<dbReference type="GO" id="GO:0047952">
    <property type="term" value="F:glycerol-3-phosphate dehydrogenase [NAD(P)+] activity"/>
    <property type="evidence" value="ECO:0007669"/>
    <property type="project" value="UniProtKB-EC"/>
</dbReference>
<dbReference type="NCBIfam" id="NF000940">
    <property type="entry name" value="PRK00094.1-2"/>
    <property type="match status" value="1"/>
</dbReference>
<dbReference type="PROSITE" id="PS00957">
    <property type="entry name" value="NAD_G3PDH"/>
    <property type="match status" value="1"/>
</dbReference>
<dbReference type="InterPro" id="IPR008927">
    <property type="entry name" value="6-PGluconate_DH-like_C_sf"/>
</dbReference>
<evidence type="ECO:0000313" key="6">
    <source>
        <dbReference type="EMBL" id="VAW34654.1"/>
    </source>
</evidence>
<dbReference type="GO" id="GO:0051287">
    <property type="term" value="F:NAD binding"/>
    <property type="evidence" value="ECO:0007669"/>
    <property type="project" value="InterPro"/>
</dbReference>
<evidence type="ECO:0000256" key="2">
    <source>
        <dbReference type="ARBA" id="ARBA00023002"/>
    </source>
</evidence>
<proteinExistence type="inferred from homology"/>
<dbReference type="InterPro" id="IPR006109">
    <property type="entry name" value="G3P_DH_NAD-dep_C"/>
</dbReference>
<dbReference type="GO" id="GO:0046168">
    <property type="term" value="P:glycerol-3-phosphate catabolic process"/>
    <property type="evidence" value="ECO:0007669"/>
    <property type="project" value="InterPro"/>
</dbReference>
<dbReference type="EMBL" id="UOEY01000008">
    <property type="protein sequence ID" value="VAW34654.1"/>
    <property type="molecule type" value="Genomic_DNA"/>
</dbReference>
<dbReference type="Gene3D" id="1.10.1040.10">
    <property type="entry name" value="N-(1-d-carboxylethyl)-l-norvaline Dehydrogenase, domain 2"/>
    <property type="match status" value="1"/>
</dbReference>
<dbReference type="Gene3D" id="3.40.50.720">
    <property type="entry name" value="NAD(P)-binding Rossmann-like Domain"/>
    <property type="match status" value="1"/>
</dbReference>
<reference evidence="6" key="1">
    <citation type="submission" date="2018-06" db="EMBL/GenBank/DDBJ databases">
        <authorList>
            <person name="Zhirakovskaya E."/>
        </authorList>
    </citation>
    <scope>NUCLEOTIDE SEQUENCE</scope>
</reference>
<gene>
    <name evidence="6" type="ORF">MNBD_DELTA04-1608</name>
</gene>
<dbReference type="NCBIfam" id="NF000942">
    <property type="entry name" value="PRK00094.1-4"/>
    <property type="match status" value="1"/>
</dbReference>
<keyword evidence="2 6" id="KW-0560">Oxidoreductase</keyword>
<name>A0A3B0VTC4_9ZZZZ</name>
<feature type="domain" description="Glycerol-3-phosphate dehydrogenase NAD-dependent N-terminal" evidence="4">
    <location>
        <begin position="9"/>
        <end position="168"/>
    </location>
</feature>
<protein>
    <submittedName>
        <fullName evidence="6">Glycerol-3-phosphate dehydrogenase [NAD(P)+]</fullName>
        <ecNumber evidence="6">1.1.1.94</ecNumber>
    </submittedName>
</protein>
<dbReference type="FunFam" id="3.40.50.720:FF:000019">
    <property type="entry name" value="Glycerol-3-phosphate dehydrogenase [NAD(P)+]"/>
    <property type="match status" value="1"/>
</dbReference>